<dbReference type="RefSeq" id="WP_251872247.1">
    <property type="nucleotide sequence ID" value="NZ_CP098755.1"/>
</dbReference>
<gene>
    <name evidence="1" type="ORF">NDK47_23970</name>
</gene>
<protein>
    <recommendedName>
        <fullName evidence="3">Phage protein</fullName>
    </recommendedName>
</protein>
<dbReference type="Proteomes" id="UP001056500">
    <property type="component" value="Chromosome"/>
</dbReference>
<evidence type="ECO:0008006" key="3">
    <source>
        <dbReference type="Google" id="ProtNLM"/>
    </source>
</evidence>
<dbReference type="EMBL" id="CP098755">
    <property type="protein sequence ID" value="USG65143.1"/>
    <property type="molecule type" value="Genomic_DNA"/>
</dbReference>
<dbReference type="Pfam" id="PF07410">
    <property type="entry name" value="Phage_Gp111"/>
    <property type="match status" value="1"/>
</dbReference>
<sequence length="115" mass="13039">MKNVMTRAWEIAKLAANKFGGKVKEFFAQSLRLAWYEVKSMTAATEKVIVEANHDTKLINVYGERNGKVFFKRENLNVSDYREAYGYLVVGKGISTAVFYTIVNDAKQLNGVKVH</sequence>
<dbReference type="InterPro" id="IPR010878">
    <property type="entry name" value="Gp111"/>
</dbReference>
<accession>A0ABY4WD94</accession>
<evidence type="ECO:0000313" key="2">
    <source>
        <dbReference type="Proteomes" id="UP001056500"/>
    </source>
</evidence>
<reference evidence="1" key="1">
    <citation type="submission" date="2022-06" db="EMBL/GenBank/DDBJ databases">
        <title>Genome sequencing of Brevibacillus sp. BB3-R1.</title>
        <authorList>
            <person name="Heo J."/>
            <person name="Lee D."/>
            <person name="Won M."/>
            <person name="Han B.-H."/>
            <person name="Hong S.-B."/>
            <person name="Kwon S.-W."/>
        </authorList>
    </citation>
    <scope>NUCLEOTIDE SEQUENCE</scope>
    <source>
        <strain evidence="1">BB3-R1</strain>
    </source>
</reference>
<name>A0ABY4WD94_9BACL</name>
<proteinExistence type="predicted"/>
<keyword evidence="2" id="KW-1185">Reference proteome</keyword>
<organism evidence="1 2">
    <name type="scientific">Brevibacillus ruminantium</name>
    <dbReference type="NCBI Taxonomy" id="2950604"/>
    <lineage>
        <taxon>Bacteria</taxon>
        <taxon>Bacillati</taxon>
        <taxon>Bacillota</taxon>
        <taxon>Bacilli</taxon>
        <taxon>Bacillales</taxon>
        <taxon>Paenibacillaceae</taxon>
        <taxon>Brevibacillus</taxon>
    </lineage>
</organism>
<evidence type="ECO:0000313" key="1">
    <source>
        <dbReference type="EMBL" id="USG65143.1"/>
    </source>
</evidence>